<accession>A0ABW7CX08</accession>
<evidence type="ECO:0000313" key="1">
    <source>
        <dbReference type="EMBL" id="MFG6109499.1"/>
    </source>
</evidence>
<dbReference type="EMBL" id="JBHGCJ010000006">
    <property type="protein sequence ID" value="MFG6109499.1"/>
    <property type="molecule type" value="Genomic_DNA"/>
</dbReference>
<evidence type="ECO:0000313" key="2">
    <source>
        <dbReference type="Proteomes" id="UP001605261"/>
    </source>
</evidence>
<dbReference type="Proteomes" id="UP001605261">
    <property type="component" value="Unassembled WGS sequence"/>
</dbReference>
<comment type="caution">
    <text evidence="1">The sequence shown here is derived from an EMBL/GenBank/DDBJ whole genome shotgun (WGS) entry which is preliminary data.</text>
</comment>
<name>A0ABW7CX08_9GAMM</name>
<keyword evidence="2" id="KW-1185">Reference proteome</keyword>
<dbReference type="RefSeq" id="WP_394163171.1">
    <property type="nucleotide sequence ID" value="NZ_JBHGCJ010000006.1"/>
</dbReference>
<sequence>MYFMELSAFKRVLKAGNPEAWNQARQRFTLSEFEVAYRVLTASKDGLFQALRLARR</sequence>
<gene>
    <name evidence="1" type="ORF">ACEU0G_003511</name>
</gene>
<proteinExistence type="predicted"/>
<reference evidence="1 2" key="1">
    <citation type="submission" date="2024-09" db="EMBL/GenBank/DDBJ databases">
        <authorList>
            <consortium name="All-Russian atlas of soil microorganisms"/>
            <consortium name="as a basis for the search for new antimicrobial producers and enzymes with unique properties"/>
            <person name="Sokolova E.A."/>
            <person name="Voronina E.N."/>
        </authorList>
    </citation>
    <scope>NUCLEOTIDE SEQUENCE [LARGE SCALE GENOMIC DNA]</scope>
    <source>
        <strain evidence="1 2">AF-22b-331.1</strain>
    </source>
</reference>
<protein>
    <submittedName>
        <fullName evidence="1">Uncharacterized protein</fullName>
    </submittedName>
</protein>
<organism evidence="1 2">
    <name type="scientific">Stenotrophomonas nematodicola</name>
    <dbReference type="NCBI Taxonomy" id="2656746"/>
    <lineage>
        <taxon>Bacteria</taxon>
        <taxon>Pseudomonadati</taxon>
        <taxon>Pseudomonadota</taxon>
        <taxon>Gammaproteobacteria</taxon>
        <taxon>Lysobacterales</taxon>
        <taxon>Lysobacteraceae</taxon>
        <taxon>Stenotrophomonas</taxon>
    </lineage>
</organism>